<evidence type="ECO:0000256" key="1">
    <source>
        <dbReference type="ARBA" id="ARBA00010062"/>
    </source>
</evidence>
<organism evidence="5 6">
    <name type="scientific">Burkholderia contaminans</name>
    <dbReference type="NCBI Taxonomy" id="488447"/>
    <lineage>
        <taxon>Bacteria</taxon>
        <taxon>Pseudomonadati</taxon>
        <taxon>Pseudomonadota</taxon>
        <taxon>Betaproteobacteria</taxon>
        <taxon>Burkholderiales</taxon>
        <taxon>Burkholderiaceae</taxon>
        <taxon>Burkholderia</taxon>
        <taxon>Burkholderia cepacia complex</taxon>
    </lineage>
</organism>
<evidence type="ECO:0000259" key="4">
    <source>
        <dbReference type="Pfam" id="PF13458"/>
    </source>
</evidence>
<dbReference type="PROSITE" id="PS51318">
    <property type="entry name" value="TAT"/>
    <property type="match status" value="1"/>
</dbReference>
<evidence type="ECO:0000256" key="3">
    <source>
        <dbReference type="SAM" id="SignalP"/>
    </source>
</evidence>
<comment type="similarity">
    <text evidence="1">Belongs to the leucine-binding protein family.</text>
</comment>
<dbReference type="SUPFAM" id="SSF53822">
    <property type="entry name" value="Periplasmic binding protein-like I"/>
    <property type="match status" value="1"/>
</dbReference>
<reference evidence="5 6" key="1">
    <citation type="submission" date="2018-08" db="EMBL/GenBank/DDBJ databases">
        <title>Comparative analysis of Burkholderia isolates from Puerto Rico.</title>
        <authorList>
            <person name="Hall C."/>
            <person name="Sahl J."/>
            <person name="Wagner D."/>
        </authorList>
    </citation>
    <scope>NUCLEOTIDE SEQUENCE [LARGE SCALE GENOMIC DNA]</scope>
    <source>
        <strain evidence="5 6">Bp9025</strain>
    </source>
</reference>
<sequence length="411" mass="45492">MSKNRRDFIKSLAALSGAVLAESIPFFAFAGSESVTIASLHDISGAFNAYSVGANMCMQFAAKELNAAGGLLGKQVVVKVYDAQSDINKYPQYAQQAALRDRVVMAMGALTGAAREATRPILRKYKVPYFYGSVYEGGVCEQNTFCVNTEGNQQIVPLLEWSFKNLGKRLYYIASDYNAPRTFGAWNHVMAKRQGGSVVADDYYPLDTTDFTSAIAKIQAAKPDFIHSCLVGGPAMAFYRQWAAAGMLKKIPIVSMIFGAGLEHEVLSPQETNGIYAAYNYFQELDTPQNKDFLSRFRKAMGNDHPYLSGEAIGGYNGVMLWAECVKRAKSFDRDAVMKAWESGISWEGPGGRMVTDGPTHHTTQDVHIIRVQDRVWSLVETRKQIRPDPYGGRCDVPKYPAQTEFLQPQL</sequence>
<dbReference type="EMBL" id="QTQV01000009">
    <property type="protein sequence ID" value="RQT15001.1"/>
    <property type="molecule type" value="Genomic_DNA"/>
</dbReference>
<dbReference type="RefSeq" id="WP_124580145.1">
    <property type="nucleotide sequence ID" value="NZ_QTQV01000009.1"/>
</dbReference>
<dbReference type="PANTHER" id="PTHR47628:SF1">
    <property type="entry name" value="ALIPHATIC AMIDASE EXPRESSION-REGULATING PROTEIN"/>
    <property type="match status" value="1"/>
</dbReference>
<protein>
    <submittedName>
        <fullName evidence="5">Urea ABC transporter</fullName>
    </submittedName>
</protein>
<gene>
    <name evidence="5" type="ORF">DF051_17825</name>
</gene>
<comment type="caution">
    <text evidence="5">The sequence shown here is derived from an EMBL/GenBank/DDBJ whole genome shotgun (WGS) entry which is preliminary data.</text>
</comment>
<dbReference type="Pfam" id="PF13458">
    <property type="entry name" value="Peripla_BP_6"/>
    <property type="match status" value="1"/>
</dbReference>
<dbReference type="CDD" id="cd06356">
    <property type="entry name" value="PBP1_amide_urea_BP-like"/>
    <property type="match status" value="1"/>
</dbReference>
<feature type="domain" description="Leucine-binding protein" evidence="4">
    <location>
        <begin position="34"/>
        <end position="373"/>
    </location>
</feature>
<dbReference type="PANTHER" id="PTHR47628">
    <property type="match status" value="1"/>
</dbReference>
<dbReference type="Proteomes" id="UP000277921">
    <property type="component" value="Unassembled WGS sequence"/>
</dbReference>
<accession>A0A3N8PTV8</accession>
<dbReference type="Gene3D" id="3.40.50.2300">
    <property type="match status" value="2"/>
</dbReference>
<name>A0A3N8PTV8_9BURK</name>
<keyword evidence="2 3" id="KW-0732">Signal</keyword>
<evidence type="ECO:0000313" key="5">
    <source>
        <dbReference type="EMBL" id="RQT15001.1"/>
    </source>
</evidence>
<proteinExistence type="inferred from homology"/>
<dbReference type="InterPro" id="IPR006311">
    <property type="entry name" value="TAT_signal"/>
</dbReference>
<dbReference type="InterPro" id="IPR028082">
    <property type="entry name" value="Peripla_BP_I"/>
</dbReference>
<feature type="signal peptide" evidence="3">
    <location>
        <begin position="1"/>
        <end position="30"/>
    </location>
</feature>
<dbReference type="InterPro" id="IPR028081">
    <property type="entry name" value="Leu-bd"/>
</dbReference>
<dbReference type="AlphaFoldDB" id="A0A3N8PTV8"/>
<evidence type="ECO:0000313" key="6">
    <source>
        <dbReference type="Proteomes" id="UP000277921"/>
    </source>
</evidence>
<feature type="chain" id="PRO_5018156495" evidence="3">
    <location>
        <begin position="31"/>
        <end position="411"/>
    </location>
</feature>
<evidence type="ECO:0000256" key="2">
    <source>
        <dbReference type="ARBA" id="ARBA00022729"/>
    </source>
</evidence>